<dbReference type="InterPro" id="IPR036890">
    <property type="entry name" value="HATPase_C_sf"/>
</dbReference>
<feature type="transmembrane region" description="Helical" evidence="14">
    <location>
        <begin position="12"/>
        <end position="28"/>
    </location>
</feature>
<evidence type="ECO:0000256" key="4">
    <source>
        <dbReference type="ARBA" id="ARBA00022475"/>
    </source>
</evidence>
<dbReference type="SUPFAM" id="SSF47384">
    <property type="entry name" value="Homodimeric domain of signal transducing histidine kinase"/>
    <property type="match status" value="1"/>
</dbReference>
<dbReference type="InterPro" id="IPR011620">
    <property type="entry name" value="Sig_transdc_His_kinase_LytS_TM"/>
</dbReference>
<keyword evidence="8" id="KW-0547">Nucleotide-binding</keyword>
<organism evidence="16 17">
    <name type="scientific">Cohnella kolymensis</name>
    <dbReference type="NCBI Taxonomy" id="1590652"/>
    <lineage>
        <taxon>Bacteria</taxon>
        <taxon>Bacillati</taxon>
        <taxon>Bacillota</taxon>
        <taxon>Bacilli</taxon>
        <taxon>Bacillales</taxon>
        <taxon>Paenibacillaceae</taxon>
        <taxon>Cohnella</taxon>
    </lineage>
</organism>
<feature type="transmembrane region" description="Helical" evidence="14">
    <location>
        <begin position="71"/>
        <end position="97"/>
    </location>
</feature>
<dbReference type="Gene3D" id="1.10.287.130">
    <property type="match status" value="1"/>
</dbReference>
<keyword evidence="10" id="KW-0067">ATP-binding</keyword>
<feature type="domain" description="Histidine kinase" evidence="15">
    <location>
        <begin position="211"/>
        <end position="416"/>
    </location>
</feature>
<evidence type="ECO:0000313" key="16">
    <source>
        <dbReference type="EMBL" id="KIL35680.1"/>
    </source>
</evidence>
<dbReference type="Pfam" id="PF02518">
    <property type="entry name" value="HATPase_c"/>
    <property type="match status" value="1"/>
</dbReference>
<evidence type="ECO:0000256" key="5">
    <source>
        <dbReference type="ARBA" id="ARBA00022553"/>
    </source>
</evidence>
<feature type="transmembrane region" description="Helical" evidence="14">
    <location>
        <begin position="159"/>
        <end position="183"/>
    </location>
</feature>
<dbReference type="EMBL" id="JXAL01000017">
    <property type="protein sequence ID" value="KIL35680.1"/>
    <property type="molecule type" value="Genomic_DNA"/>
</dbReference>
<evidence type="ECO:0000256" key="14">
    <source>
        <dbReference type="SAM" id="Phobius"/>
    </source>
</evidence>
<evidence type="ECO:0000256" key="6">
    <source>
        <dbReference type="ARBA" id="ARBA00022679"/>
    </source>
</evidence>
<dbReference type="Proteomes" id="UP000054526">
    <property type="component" value="Unassembled WGS sequence"/>
</dbReference>
<evidence type="ECO:0000256" key="10">
    <source>
        <dbReference type="ARBA" id="ARBA00022840"/>
    </source>
</evidence>
<dbReference type="Pfam" id="PF00512">
    <property type="entry name" value="HisKA"/>
    <property type="match status" value="1"/>
</dbReference>
<keyword evidence="12" id="KW-0902">Two-component regulatory system</keyword>
<dbReference type="Pfam" id="PF07694">
    <property type="entry name" value="5TM-5TMR_LYT"/>
    <property type="match status" value="1"/>
</dbReference>
<evidence type="ECO:0000313" key="17">
    <source>
        <dbReference type="Proteomes" id="UP000054526"/>
    </source>
</evidence>
<accession>A0ABR5A529</accession>
<comment type="catalytic activity">
    <reaction evidence="1">
        <text>ATP + protein L-histidine = ADP + protein N-phospho-L-histidine.</text>
        <dbReference type="EC" id="2.7.13.3"/>
    </reaction>
</comment>
<dbReference type="RefSeq" id="WP_041063662.1">
    <property type="nucleotide sequence ID" value="NZ_JXAL01000017.1"/>
</dbReference>
<dbReference type="InterPro" id="IPR036097">
    <property type="entry name" value="HisK_dim/P_sf"/>
</dbReference>
<keyword evidence="17" id="KW-1185">Reference proteome</keyword>
<feature type="transmembrane region" description="Helical" evidence="14">
    <location>
        <begin position="103"/>
        <end position="120"/>
    </location>
</feature>
<reference evidence="16 17" key="1">
    <citation type="submission" date="2014-12" db="EMBL/GenBank/DDBJ databases">
        <title>Draft genome sequence of Cohnella kolymensis strain B-2846.</title>
        <authorList>
            <person name="Karlyshev A.V."/>
            <person name="Kudryashova E.B."/>
        </authorList>
    </citation>
    <scope>NUCLEOTIDE SEQUENCE [LARGE SCALE GENOMIC DNA]</scope>
    <source>
        <strain evidence="16 17">VKM B-2846</strain>
    </source>
</reference>
<dbReference type="InterPro" id="IPR003661">
    <property type="entry name" value="HisK_dim/P_dom"/>
</dbReference>
<dbReference type="CDD" id="cd00082">
    <property type="entry name" value="HisKA"/>
    <property type="match status" value="1"/>
</dbReference>
<keyword evidence="13 14" id="KW-0472">Membrane</keyword>
<sequence length="417" mass="47107">MVNFIKTMMSNFMFMLIPPVVYFLYWSSSENRRPKFSPLIMLITLTSSMLLCMSFPYEYQDHFNFDFRHVPIVLGVLYGGPRLGALIVAIFLVYRYVIGGEGVSPGSLITVAVYLSLVYIKSRYHLDTRYKLILAVWISAAIVPIPLLLSLALTNLITFQLAFSFILFRLVQSVAICFIVYLIEFLIDHYKMQSQLQESEKMRVVSELAASVSHEIRNPLTTVKGMLQLLGANDYSKEKKQEYIKMALNELDTSINIISDYLTFSKPQLDNVKPIHLADECKKVINVLTPYANLHQVHLHFSLDPSCIILGDSQKLRQSVINLVKNCIEASKDGTVELIVQNNREGSIIQIRDTGIGMTKEQVNRLGTPYYSTKEKGTGLGSMVAFSLIKAMNGSVTVESEIGKGSRFIIAFPHRVM</sequence>
<dbReference type="PANTHER" id="PTHR43065:SF46">
    <property type="entry name" value="C4-DICARBOXYLATE TRANSPORT SENSOR PROTEIN DCTB"/>
    <property type="match status" value="1"/>
</dbReference>
<dbReference type="SMART" id="SM00388">
    <property type="entry name" value="HisKA"/>
    <property type="match status" value="1"/>
</dbReference>
<evidence type="ECO:0000256" key="1">
    <source>
        <dbReference type="ARBA" id="ARBA00000085"/>
    </source>
</evidence>
<dbReference type="PANTHER" id="PTHR43065">
    <property type="entry name" value="SENSOR HISTIDINE KINASE"/>
    <property type="match status" value="1"/>
</dbReference>
<dbReference type="EC" id="2.7.13.3" evidence="3"/>
<proteinExistence type="predicted"/>
<dbReference type="InterPro" id="IPR005467">
    <property type="entry name" value="His_kinase_dom"/>
</dbReference>
<evidence type="ECO:0000256" key="3">
    <source>
        <dbReference type="ARBA" id="ARBA00012438"/>
    </source>
</evidence>
<keyword evidence="6" id="KW-0808">Transferase</keyword>
<comment type="caution">
    <text evidence="16">The sequence shown here is derived from an EMBL/GenBank/DDBJ whole genome shotgun (WGS) entry which is preliminary data.</text>
</comment>
<evidence type="ECO:0000256" key="13">
    <source>
        <dbReference type="ARBA" id="ARBA00023136"/>
    </source>
</evidence>
<dbReference type="InterPro" id="IPR004358">
    <property type="entry name" value="Sig_transdc_His_kin-like_C"/>
</dbReference>
<dbReference type="SUPFAM" id="SSF55874">
    <property type="entry name" value="ATPase domain of HSP90 chaperone/DNA topoisomerase II/histidine kinase"/>
    <property type="match status" value="1"/>
</dbReference>
<evidence type="ECO:0000259" key="15">
    <source>
        <dbReference type="PROSITE" id="PS50109"/>
    </source>
</evidence>
<feature type="transmembrane region" description="Helical" evidence="14">
    <location>
        <begin position="40"/>
        <end position="59"/>
    </location>
</feature>
<keyword evidence="5" id="KW-0597">Phosphoprotein</keyword>
<evidence type="ECO:0000256" key="11">
    <source>
        <dbReference type="ARBA" id="ARBA00022989"/>
    </source>
</evidence>
<keyword evidence="7 14" id="KW-0812">Transmembrane</keyword>
<comment type="subcellular location">
    <subcellularLocation>
        <location evidence="2">Cell membrane</location>
        <topology evidence="2">Multi-pass membrane protein</topology>
    </subcellularLocation>
</comment>
<dbReference type="InterPro" id="IPR003594">
    <property type="entry name" value="HATPase_dom"/>
</dbReference>
<evidence type="ECO:0000256" key="8">
    <source>
        <dbReference type="ARBA" id="ARBA00022741"/>
    </source>
</evidence>
<dbReference type="Gene3D" id="3.30.565.10">
    <property type="entry name" value="Histidine kinase-like ATPase, C-terminal domain"/>
    <property type="match status" value="1"/>
</dbReference>
<evidence type="ECO:0000256" key="12">
    <source>
        <dbReference type="ARBA" id="ARBA00023012"/>
    </source>
</evidence>
<feature type="transmembrane region" description="Helical" evidence="14">
    <location>
        <begin position="132"/>
        <end position="153"/>
    </location>
</feature>
<dbReference type="PROSITE" id="PS50109">
    <property type="entry name" value="HIS_KIN"/>
    <property type="match status" value="1"/>
</dbReference>
<dbReference type="SMART" id="SM00387">
    <property type="entry name" value="HATPase_c"/>
    <property type="match status" value="1"/>
</dbReference>
<name>A0ABR5A529_9BACL</name>
<keyword evidence="4" id="KW-1003">Cell membrane</keyword>
<keyword evidence="9" id="KW-0418">Kinase</keyword>
<protein>
    <recommendedName>
        <fullName evidence="3">histidine kinase</fullName>
        <ecNumber evidence="3">2.7.13.3</ecNumber>
    </recommendedName>
</protein>
<evidence type="ECO:0000256" key="9">
    <source>
        <dbReference type="ARBA" id="ARBA00022777"/>
    </source>
</evidence>
<keyword evidence="11 14" id="KW-1133">Transmembrane helix</keyword>
<evidence type="ECO:0000256" key="2">
    <source>
        <dbReference type="ARBA" id="ARBA00004651"/>
    </source>
</evidence>
<gene>
    <name evidence="16" type="ORF">SD71_12350</name>
</gene>
<dbReference type="PRINTS" id="PR00344">
    <property type="entry name" value="BCTRLSENSOR"/>
</dbReference>
<evidence type="ECO:0000256" key="7">
    <source>
        <dbReference type="ARBA" id="ARBA00022692"/>
    </source>
</evidence>